<dbReference type="EMBL" id="KN832905">
    <property type="protein sequence ID" value="KIM92795.1"/>
    <property type="molecule type" value="Genomic_DNA"/>
</dbReference>
<accession>A0A0C3G9A7</accession>
<name>A0A0C3G9A7_OIDMZ</name>
<evidence type="ECO:0008006" key="3">
    <source>
        <dbReference type="Google" id="ProtNLM"/>
    </source>
</evidence>
<feature type="non-terminal residue" evidence="1">
    <location>
        <position position="104"/>
    </location>
</feature>
<organism evidence="1 2">
    <name type="scientific">Oidiodendron maius (strain Zn)</name>
    <dbReference type="NCBI Taxonomy" id="913774"/>
    <lineage>
        <taxon>Eukaryota</taxon>
        <taxon>Fungi</taxon>
        <taxon>Dikarya</taxon>
        <taxon>Ascomycota</taxon>
        <taxon>Pezizomycotina</taxon>
        <taxon>Leotiomycetes</taxon>
        <taxon>Leotiomycetes incertae sedis</taxon>
        <taxon>Myxotrichaceae</taxon>
        <taxon>Oidiodendron</taxon>
    </lineage>
</organism>
<dbReference type="InterPro" id="IPR036188">
    <property type="entry name" value="FAD/NAD-bd_sf"/>
</dbReference>
<dbReference type="SUPFAM" id="SSF51905">
    <property type="entry name" value="FAD/NAD(P)-binding domain"/>
    <property type="match status" value="1"/>
</dbReference>
<proteinExistence type="predicted"/>
<dbReference type="Proteomes" id="UP000054321">
    <property type="component" value="Unassembled WGS sequence"/>
</dbReference>
<reference evidence="2" key="2">
    <citation type="submission" date="2015-01" db="EMBL/GenBank/DDBJ databases">
        <title>Evolutionary Origins and Diversification of the Mycorrhizal Mutualists.</title>
        <authorList>
            <consortium name="DOE Joint Genome Institute"/>
            <consortium name="Mycorrhizal Genomics Consortium"/>
            <person name="Kohler A."/>
            <person name="Kuo A."/>
            <person name="Nagy L.G."/>
            <person name="Floudas D."/>
            <person name="Copeland A."/>
            <person name="Barry K.W."/>
            <person name="Cichocki N."/>
            <person name="Veneault-Fourrey C."/>
            <person name="LaButti K."/>
            <person name="Lindquist E.A."/>
            <person name="Lipzen A."/>
            <person name="Lundell T."/>
            <person name="Morin E."/>
            <person name="Murat C."/>
            <person name="Riley R."/>
            <person name="Ohm R."/>
            <person name="Sun H."/>
            <person name="Tunlid A."/>
            <person name="Henrissat B."/>
            <person name="Grigoriev I.V."/>
            <person name="Hibbett D.S."/>
            <person name="Martin F."/>
        </authorList>
    </citation>
    <scope>NUCLEOTIDE SEQUENCE [LARGE SCALE GENOMIC DNA]</scope>
    <source>
        <strain evidence="2">Zn</strain>
    </source>
</reference>
<dbReference type="InParanoid" id="A0A0C3G9A7"/>
<protein>
    <recommendedName>
        <fullName evidence="3">FAD dependent oxidoreductase domain-containing protein</fullName>
    </recommendedName>
</protein>
<dbReference type="STRING" id="913774.A0A0C3G9A7"/>
<gene>
    <name evidence="1" type="ORF">OIDMADRAFT_92066</name>
</gene>
<dbReference type="AlphaFoldDB" id="A0A0C3G9A7"/>
<keyword evidence="2" id="KW-1185">Reference proteome</keyword>
<sequence>IIIIGAGIGGCTTYLFLKKYLPLDTDIHIYESYPPPPFPNVTSAIGGWLGLSPNGIRVIRSLNRDVYESIKATAMEVDVFGAQISSGRMLGNFKAGGKRYGHGT</sequence>
<dbReference type="HOGENOM" id="CLU_2256470_0_0_1"/>
<evidence type="ECO:0000313" key="2">
    <source>
        <dbReference type="Proteomes" id="UP000054321"/>
    </source>
</evidence>
<dbReference type="OrthoDB" id="16820at2759"/>
<reference evidence="1 2" key="1">
    <citation type="submission" date="2014-04" db="EMBL/GenBank/DDBJ databases">
        <authorList>
            <consortium name="DOE Joint Genome Institute"/>
            <person name="Kuo A."/>
            <person name="Martino E."/>
            <person name="Perotto S."/>
            <person name="Kohler A."/>
            <person name="Nagy L.G."/>
            <person name="Floudas D."/>
            <person name="Copeland A."/>
            <person name="Barry K.W."/>
            <person name="Cichocki N."/>
            <person name="Veneault-Fourrey C."/>
            <person name="LaButti K."/>
            <person name="Lindquist E.A."/>
            <person name="Lipzen A."/>
            <person name="Lundell T."/>
            <person name="Morin E."/>
            <person name="Murat C."/>
            <person name="Sun H."/>
            <person name="Tunlid A."/>
            <person name="Henrissat B."/>
            <person name="Grigoriev I.V."/>
            <person name="Hibbett D.S."/>
            <person name="Martin F."/>
            <person name="Nordberg H.P."/>
            <person name="Cantor M.N."/>
            <person name="Hua S.X."/>
        </authorList>
    </citation>
    <scope>NUCLEOTIDE SEQUENCE [LARGE SCALE GENOMIC DNA]</scope>
    <source>
        <strain evidence="1 2">Zn</strain>
    </source>
</reference>
<evidence type="ECO:0000313" key="1">
    <source>
        <dbReference type="EMBL" id="KIM92795.1"/>
    </source>
</evidence>
<dbReference type="Gene3D" id="3.50.50.60">
    <property type="entry name" value="FAD/NAD(P)-binding domain"/>
    <property type="match status" value="1"/>
</dbReference>
<feature type="non-terminal residue" evidence="1">
    <location>
        <position position="1"/>
    </location>
</feature>